<dbReference type="SMART" id="SM00220">
    <property type="entry name" value="S_TKc"/>
    <property type="match status" value="1"/>
</dbReference>
<feature type="region of interest" description="Disordered" evidence="1">
    <location>
        <begin position="1"/>
        <end position="27"/>
    </location>
</feature>
<dbReference type="InterPro" id="IPR000719">
    <property type="entry name" value="Prot_kinase_dom"/>
</dbReference>
<dbReference type="EMBL" id="KQ947440">
    <property type="protein sequence ID" value="KUJ07411.1"/>
    <property type="molecule type" value="Genomic_DNA"/>
</dbReference>
<dbReference type="InterPro" id="IPR011009">
    <property type="entry name" value="Kinase-like_dom_sf"/>
</dbReference>
<dbReference type="GO" id="GO:0004672">
    <property type="term" value="F:protein kinase activity"/>
    <property type="evidence" value="ECO:0007669"/>
    <property type="project" value="InterPro"/>
</dbReference>
<dbReference type="Proteomes" id="UP000070700">
    <property type="component" value="Unassembled WGS sequence"/>
</dbReference>
<dbReference type="Pfam" id="PF00069">
    <property type="entry name" value="Pkinase"/>
    <property type="match status" value="1"/>
</dbReference>
<gene>
    <name evidence="3" type="ORF">LY89DRAFT_725897</name>
</gene>
<accession>A0A132B4Z6</accession>
<evidence type="ECO:0000313" key="4">
    <source>
        <dbReference type="Proteomes" id="UP000070700"/>
    </source>
</evidence>
<dbReference type="InParanoid" id="A0A132B4Z6"/>
<dbReference type="AlphaFoldDB" id="A0A132B4Z6"/>
<keyword evidence="4" id="KW-1185">Reference proteome</keyword>
<dbReference type="STRING" id="149040.A0A132B4Z6"/>
<feature type="domain" description="Protein kinase" evidence="2">
    <location>
        <begin position="145"/>
        <end position="415"/>
    </location>
</feature>
<dbReference type="SUPFAM" id="SSF56112">
    <property type="entry name" value="Protein kinase-like (PK-like)"/>
    <property type="match status" value="1"/>
</dbReference>
<protein>
    <recommendedName>
        <fullName evidence="2">Protein kinase domain-containing protein</fullName>
    </recommendedName>
</protein>
<dbReference type="GeneID" id="28828738"/>
<dbReference type="OrthoDB" id="5424149at2759"/>
<dbReference type="KEGG" id="psco:LY89DRAFT_725897"/>
<dbReference type="Gene3D" id="1.10.510.10">
    <property type="entry name" value="Transferase(Phosphotransferase) domain 1"/>
    <property type="match status" value="1"/>
</dbReference>
<feature type="compositionally biased region" description="Low complexity" evidence="1">
    <location>
        <begin position="11"/>
        <end position="22"/>
    </location>
</feature>
<organism evidence="3 4">
    <name type="scientific">Mollisia scopiformis</name>
    <name type="common">Conifer needle endophyte fungus</name>
    <name type="synonym">Phialocephala scopiformis</name>
    <dbReference type="NCBI Taxonomy" id="149040"/>
    <lineage>
        <taxon>Eukaryota</taxon>
        <taxon>Fungi</taxon>
        <taxon>Dikarya</taxon>
        <taxon>Ascomycota</taxon>
        <taxon>Pezizomycotina</taxon>
        <taxon>Leotiomycetes</taxon>
        <taxon>Helotiales</taxon>
        <taxon>Mollisiaceae</taxon>
        <taxon>Mollisia</taxon>
    </lineage>
</organism>
<dbReference type="RefSeq" id="XP_018061766.1">
    <property type="nucleotide sequence ID" value="XM_018219012.1"/>
</dbReference>
<evidence type="ECO:0000313" key="3">
    <source>
        <dbReference type="EMBL" id="KUJ07411.1"/>
    </source>
</evidence>
<dbReference type="PROSITE" id="PS50011">
    <property type="entry name" value="PROTEIN_KINASE_DOM"/>
    <property type="match status" value="1"/>
</dbReference>
<evidence type="ECO:0000259" key="2">
    <source>
        <dbReference type="PROSITE" id="PS50011"/>
    </source>
</evidence>
<reference evidence="3 4" key="1">
    <citation type="submission" date="2015-10" db="EMBL/GenBank/DDBJ databases">
        <title>Full genome of DAOMC 229536 Phialocephala scopiformis, a fungal endophyte of spruce producing the potent anti-insectan compound rugulosin.</title>
        <authorList>
            <consortium name="DOE Joint Genome Institute"/>
            <person name="Walker A.K."/>
            <person name="Frasz S.L."/>
            <person name="Seifert K.A."/>
            <person name="Miller J.D."/>
            <person name="Mondo S.J."/>
            <person name="Labutti K."/>
            <person name="Lipzen A."/>
            <person name="Dockter R."/>
            <person name="Kennedy M."/>
            <person name="Grigoriev I.V."/>
            <person name="Spatafora J.W."/>
        </authorList>
    </citation>
    <scope>NUCLEOTIDE SEQUENCE [LARGE SCALE GENOMIC DNA]</scope>
    <source>
        <strain evidence="3 4">CBS 120377</strain>
    </source>
</reference>
<name>A0A132B4Z6_MOLSC</name>
<sequence>MGGRQRKSAGKKSTGQSSTTTTNDKDFGTKLQQNNIIYTAFDARAADDAVKIRELLDQPRASEPPNQLAYNRYLVLTEDYENELAVEISAYPLLSKRTAEREVSGYFQKPIPLEPQQLSVPTVTEPREDVDFNARAHRKTRARIRHAVAVAVEGPREVVDNSKSRKTWKRNSRWRLWLGKFFPALDKDQDSERRRYEHLQNRGQGHPNILKYFGRSPPECELLRSGLLLEYHLRGTHSACFGKLDAIGVPETERRCWPYQAVSAVDYIHSRGVVHGDIGVHNFLVHDDGRLILCDFARSILYELDRGKRLFEGQSSRDIYRHLRDREFPDLSMVALPLRCIVKKCWKLPGYKARDALAELGLVRSAGESGEQGQSLIRRRWGSVAIHEVEGRSVTALWLSCAKISDKSDIDGALR</sequence>
<proteinExistence type="predicted"/>
<evidence type="ECO:0000256" key="1">
    <source>
        <dbReference type="SAM" id="MobiDB-lite"/>
    </source>
</evidence>
<feature type="compositionally biased region" description="Basic residues" evidence="1">
    <location>
        <begin position="1"/>
        <end position="10"/>
    </location>
</feature>
<dbReference type="GO" id="GO:0005524">
    <property type="term" value="F:ATP binding"/>
    <property type="evidence" value="ECO:0007669"/>
    <property type="project" value="InterPro"/>
</dbReference>